<dbReference type="InterPro" id="IPR036465">
    <property type="entry name" value="vWFA_dom_sf"/>
</dbReference>
<dbReference type="SUPFAM" id="SSF53300">
    <property type="entry name" value="vWA-like"/>
    <property type="match status" value="1"/>
</dbReference>
<name>A0ABV8FLP6_9ACTN</name>
<dbReference type="Gene3D" id="3.40.50.410">
    <property type="entry name" value="von Willebrand factor, type A domain"/>
    <property type="match status" value="1"/>
</dbReference>
<accession>A0ABV8FLP6</accession>
<feature type="region of interest" description="Disordered" evidence="1">
    <location>
        <begin position="389"/>
        <end position="418"/>
    </location>
</feature>
<dbReference type="SMART" id="SM00327">
    <property type="entry name" value="VWA"/>
    <property type="match status" value="1"/>
</dbReference>
<evidence type="ECO:0000313" key="3">
    <source>
        <dbReference type="EMBL" id="MFC3997086.1"/>
    </source>
</evidence>
<proteinExistence type="predicted"/>
<gene>
    <name evidence="3" type="ORF">ACFOVU_14230</name>
</gene>
<evidence type="ECO:0000313" key="4">
    <source>
        <dbReference type="Proteomes" id="UP001595847"/>
    </source>
</evidence>
<keyword evidence="4" id="KW-1185">Reference proteome</keyword>
<organism evidence="3 4">
    <name type="scientific">Nocardiopsis sediminis</name>
    <dbReference type="NCBI Taxonomy" id="1778267"/>
    <lineage>
        <taxon>Bacteria</taxon>
        <taxon>Bacillati</taxon>
        <taxon>Actinomycetota</taxon>
        <taxon>Actinomycetes</taxon>
        <taxon>Streptosporangiales</taxon>
        <taxon>Nocardiopsidaceae</taxon>
        <taxon>Nocardiopsis</taxon>
    </lineage>
</organism>
<dbReference type="Proteomes" id="UP001595847">
    <property type="component" value="Unassembled WGS sequence"/>
</dbReference>
<dbReference type="CDD" id="cd00198">
    <property type="entry name" value="vWFA"/>
    <property type="match status" value="1"/>
</dbReference>
<dbReference type="InterPro" id="IPR002035">
    <property type="entry name" value="VWF_A"/>
</dbReference>
<evidence type="ECO:0000259" key="2">
    <source>
        <dbReference type="SMART" id="SM00327"/>
    </source>
</evidence>
<feature type="compositionally biased region" description="Low complexity" evidence="1">
    <location>
        <begin position="397"/>
        <end position="408"/>
    </location>
</feature>
<protein>
    <recommendedName>
        <fullName evidence="2">VWFA domain-containing protein</fullName>
    </recommendedName>
</protein>
<dbReference type="RefSeq" id="WP_378533736.1">
    <property type="nucleotide sequence ID" value="NZ_JBHSBH010000009.1"/>
</dbReference>
<sequence length="666" mass="73282">MDRFRYGEFHDGPDPLAPPYDVRAALDELGRDIMAGTKPLRALRDLLRRGTQGISGLDDLLRRARERRERLRSQGRLDGTLDQVRSLLDRAIGQERAELFPDPSDDARLRETELDSLPAVTAAAVRRLSDYQWRSADAARSFAELRDLLRREVLDTQFRGMKQALQDGSPEDMRRVREMIDALNDMLDADQRGEHTQADFDRFMDAYGDFFPEEPRPRNLEELVDTLARRSAAAQRMMDSLTPEQRAELSSLMQQATAEAGMGDALDRLAGALRSRRPDLAWSGGEDIDGPEGLGMGDATSAVQDLADLAELEAALGQGYAGAGLDDIDEDAVRRALGRPAVDDLARLRALERELRDQGYLEGARNKMRLTPKAVRRLGETALREVFTDTAQHGRPGSHAQAAAGSSGEPTGAARPWEFGDEQPLDVVRTLANAIARGAVEPGGGGVEPGGDGVGSGRAIRMAPEDFEVAETERRDAAAVCLLVDLSYSMALRDLWGSAKQTAMALHSLVTTRFPQDAVQIIGFSDYARELPPSGLAELTWEPVQGTNLQHALMLAGRHLDRHSDFEPIVLIVTDGEPTAHLGRTGEATFAWPPSQDTTTATLAEVDRMTRRGAALNIFLLADDPRLERFVDEVARRNGGRVVRPDTNRLGGYVVRDFLSRRRRAG</sequence>
<reference evidence="4" key="1">
    <citation type="journal article" date="2019" name="Int. J. Syst. Evol. Microbiol.">
        <title>The Global Catalogue of Microorganisms (GCM) 10K type strain sequencing project: providing services to taxonomists for standard genome sequencing and annotation.</title>
        <authorList>
            <consortium name="The Broad Institute Genomics Platform"/>
            <consortium name="The Broad Institute Genome Sequencing Center for Infectious Disease"/>
            <person name="Wu L."/>
            <person name="Ma J."/>
        </authorList>
    </citation>
    <scope>NUCLEOTIDE SEQUENCE [LARGE SCALE GENOMIC DNA]</scope>
    <source>
        <strain evidence="4">TBRC 1826</strain>
    </source>
</reference>
<feature type="domain" description="VWFA" evidence="2">
    <location>
        <begin position="477"/>
        <end position="659"/>
    </location>
</feature>
<comment type="caution">
    <text evidence="3">The sequence shown here is derived from an EMBL/GenBank/DDBJ whole genome shotgun (WGS) entry which is preliminary data.</text>
</comment>
<dbReference type="EMBL" id="JBHSBH010000009">
    <property type="protein sequence ID" value="MFC3997086.1"/>
    <property type="molecule type" value="Genomic_DNA"/>
</dbReference>
<evidence type="ECO:0000256" key="1">
    <source>
        <dbReference type="SAM" id="MobiDB-lite"/>
    </source>
</evidence>